<dbReference type="EMBL" id="FUWJ01000003">
    <property type="protein sequence ID" value="SKA07095.1"/>
    <property type="molecule type" value="Genomic_DNA"/>
</dbReference>
<evidence type="ECO:0008006" key="5">
    <source>
        <dbReference type="Google" id="ProtNLM"/>
    </source>
</evidence>
<evidence type="ECO:0000313" key="4">
    <source>
        <dbReference type="Proteomes" id="UP000190092"/>
    </source>
</evidence>
<gene>
    <name evidence="3" type="ORF">SAMN02745126_03441</name>
</gene>
<feature type="chain" id="PRO_5012029690" description="PEGA domain-containing protein" evidence="2">
    <location>
        <begin position="22"/>
        <end position="214"/>
    </location>
</feature>
<name>A0A1T4QTR7_9HYPH</name>
<feature type="signal peptide" evidence="2">
    <location>
        <begin position="1"/>
        <end position="21"/>
    </location>
</feature>
<dbReference type="STRING" id="225324.SAMN02745126_03441"/>
<evidence type="ECO:0000256" key="2">
    <source>
        <dbReference type="SAM" id="SignalP"/>
    </source>
</evidence>
<evidence type="ECO:0000313" key="3">
    <source>
        <dbReference type="EMBL" id="SKA07095.1"/>
    </source>
</evidence>
<keyword evidence="2" id="KW-0732">Signal</keyword>
<accession>A0A1T4QTR7</accession>
<protein>
    <recommendedName>
        <fullName evidence="5">PEGA domain-containing protein</fullName>
    </recommendedName>
</protein>
<feature type="region of interest" description="Disordered" evidence="1">
    <location>
        <begin position="153"/>
        <end position="214"/>
    </location>
</feature>
<keyword evidence="4" id="KW-1185">Reference proteome</keyword>
<evidence type="ECO:0000256" key="1">
    <source>
        <dbReference type="SAM" id="MobiDB-lite"/>
    </source>
</evidence>
<dbReference type="PROSITE" id="PS51257">
    <property type="entry name" value="PROKAR_LIPOPROTEIN"/>
    <property type="match status" value="1"/>
</dbReference>
<proteinExistence type="predicted"/>
<organism evidence="3 4">
    <name type="scientific">Enhydrobacter aerosaccus</name>
    <dbReference type="NCBI Taxonomy" id="225324"/>
    <lineage>
        <taxon>Bacteria</taxon>
        <taxon>Pseudomonadati</taxon>
        <taxon>Pseudomonadota</taxon>
        <taxon>Alphaproteobacteria</taxon>
        <taxon>Hyphomicrobiales</taxon>
        <taxon>Enhydrobacter</taxon>
    </lineage>
</organism>
<sequence>MSLGRVSVIGTLAVTALVVSACASMIDGRTQQVLVTTDPPGADCGLYREGGLRIATIQNTPGSATITKTKHDISIVCVKTGYQQATYLNHSGLAGSTAVNLVGGIFTLGISTAIGAAVDASTGAGNEYQSQVDIRMTANSPDQSEAQATLPATYGPVGKSAETKQAASQTGANAPSSAPATASPTPPSASTPEASGTSVTPVSGSAPLKASTER</sequence>
<feature type="compositionally biased region" description="Low complexity" evidence="1">
    <location>
        <begin position="170"/>
        <end position="183"/>
    </location>
</feature>
<dbReference type="Proteomes" id="UP000190092">
    <property type="component" value="Unassembled WGS sequence"/>
</dbReference>
<dbReference type="AlphaFoldDB" id="A0A1T4QTR7"/>
<reference evidence="4" key="1">
    <citation type="submission" date="2017-02" db="EMBL/GenBank/DDBJ databases">
        <authorList>
            <person name="Varghese N."/>
            <person name="Submissions S."/>
        </authorList>
    </citation>
    <scope>NUCLEOTIDE SEQUENCE [LARGE SCALE GENOMIC DNA]</scope>
    <source>
        <strain evidence="4">ATCC 27094</strain>
    </source>
</reference>